<dbReference type="InterPro" id="IPR005122">
    <property type="entry name" value="Uracil-DNA_glycosylase-like"/>
</dbReference>
<evidence type="ECO:0000256" key="9">
    <source>
        <dbReference type="ARBA" id="ARBA00023204"/>
    </source>
</evidence>
<evidence type="ECO:0000313" key="11">
    <source>
        <dbReference type="EMBL" id="SCE78090.1"/>
    </source>
</evidence>
<proteinExistence type="inferred from homology"/>
<dbReference type="GO" id="GO:0097506">
    <property type="term" value="F:deaminated base DNA N-glycosylase activity"/>
    <property type="evidence" value="ECO:0007669"/>
    <property type="project" value="UniProtKB-ARBA"/>
</dbReference>
<dbReference type="PANTHER" id="PTHR33693">
    <property type="entry name" value="TYPE-5 URACIL-DNA GLYCOSYLASE"/>
    <property type="match status" value="1"/>
</dbReference>
<evidence type="ECO:0000256" key="6">
    <source>
        <dbReference type="ARBA" id="ARBA00022801"/>
    </source>
</evidence>
<dbReference type="InterPro" id="IPR005273">
    <property type="entry name" value="Ura-DNA_glyco_family4"/>
</dbReference>
<evidence type="ECO:0000313" key="12">
    <source>
        <dbReference type="Proteomes" id="UP000199375"/>
    </source>
</evidence>
<keyword evidence="9" id="KW-0234">DNA repair</keyword>
<accession>A0A1C4V1Z3</accession>
<keyword evidence="7" id="KW-0408">Iron</keyword>
<dbReference type="AlphaFoldDB" id="A0A1C4V1Z3"/>
<evidence type="ECO:0000256" key="4">
    <source>
        <dbReference type="ARBA" id="ARBA00022723"/>
    </source>
</evidence>
<evidence type="ECO:0000256" key="8">
    <source>
        <dbReference type="ARBA" id="ARBA00023014"/>
    </source>
</evidence>
<keyword evidence="6" id="KW-0378">Hydrolase</keyword>
<dbReference type="Pfam" id="PF03167">
    <property type="entry name" value="UDG"/>
    <property type="match status" value="1"/>
</dbReference>
<dbReference type="CDD" id="cd10030">
    <property type="entry name" value="UDG-F4_TTUDGA_SPO1dp_like"/>
    <property type="match status" value="1"/>
</dbReference>
<gene>
    <name evidence="11" type="ORF">GA0070558_106117</name>
</gene>
<dbReference type="GO" id="GO:0046872">
    <property type="term" value="F:metal ion binding"/>
    <property type="evidence" value="ECO:0007669"/>
    <property type="project" value="UniProtKB-KW"/>
</dbReference>
<dbReference type="PANTHER" id="PTHR33693:SF9">
    <property type="entry name" value="TYPE-4 URACIL-DNA GLYCOSYLASE"/>
    <property type="match status" value="1"/>
</dbReference>
<evidence type="ECO:0000256" key="2">
    <source>
        <dbReference type="ARBA" id="ARBA00019403"/>
    </source>
</evidence>
<comment type="similarity">
    <text evidence="1">Belongs to the uracil-DNA glycosylase (UDG) superfamily. Type 4 (UDGa) family.</text>
</comment>
<feature type="domain" description="Uracil-DNA glycosylase-like" evidence="10">
    <location>
        <begin position="46"/>
        <end position="226"/>
    </location>
</feature>
<evidence type="ECO:0000256" key="1">
    <source>
        <dbReference type="ARBA" id="ARBA00006521"/>
    </source>
</evidence>
<evidence type="ECO:0000259" key="10">
    <source>
        <dbReference type="SMART" id="SM00986"/>
    </source>
</evidence>
<dbReference type="Gene3D" id="3.40.470.10">
    <property type="entry name" value="Uracil-DNA glycosylase-like domain"/>
    <property type="match status" value="1"/>
</dbReference>
<protein>
    <recommendedName>
        <fullName evidence="2">Type-4 uracil-DNA glycosylase</fullName>
    </recommendedName>
</protein>
<keyword evidence="4" id="KW-0479">Metal-binding</keyword>
<evidence type="ECO:0000256" key="7">
    <source>
        <dbReference type="ARBA" id="ARBA00023004"/>
    </source>
</evidence>
<sequence>MTDKTDTAPGAQQFIPPQADTLDALRAAAGGCRGCELHRDATQTVFGRGGADARVVLVGEQPGDMEDQKGLPFVGPAGRLLRRAVDDAGLDPTGLYLTNAVKHFRFELRGKRRIHQTPDRVHVTACRPWLVAEFARLRPEVVVVLGATAAKALLGPSFRVTRQRGALMPWPASAERPEDFARVPVDSAGGVADAPAARLLATIHPSAVLRADDQDTAYAGLVADLKVAAAALAA</sequence>
<organism evidence="11 12">
    <name type="scientific">Micromonospora haikouensis</name>
    <dbReference type="NCBI Taxonomy" id="686309"/>
    <lineage>
        <taxon>Bacteria</taxon>
        <taxon>Bacillati</taxon>
        <taxon>Actinomycetota</taxon>
        <taxon>Actinomycetes</taxon>
        <taxon>Micromonosporales</taxon>
        <taxon>Micromonosporaceae</taxon>
        <taxon>Micromonospora</taxon>
    </lineage>
</organism>
<reference evidence="11 12" key="1">
    <citation type="submission" date="2016-06" db="EMBL/GenBank/DDBJ databases">
        <authorList>
            <person name="Kjaerup R.B."/>
            <person name="Dalgaard T.S."/>
            <person name="Juul-Madsen H.R."/>
        </authorList>
    </citation>
    <scope>NUCLEOTIDE SEQUENCE [LARGE SCALE GENOMIC DNA]</scope>
    <source>
        <strain evidence="11 12">DSM 45626</strain>
    </source>
</reference>
<name>A0A1C4V1Z3_9ACTN</name>
<dbReference type="InterPro" id="IPR051536">
    <property type="entry name" value="UDG_Type-4/5"/>
</dbReference>
<keyword evidence="5" id="KW-0227">DNA damage</keyword>
<dbReference type="InterPro" id="IPR036895">
    <property type="entry name" value="Uracil-DNA_glycosylase-like_sf"/>
</dbReference>
<dbReference type="NCBIfam" id="TIGR03914">
    <property type="entry name" value="UDG_fam_dom"/>
    <property type="match status" value="1"/>
</dbReference>
<dbReference type="RefSeq" id="WP_091277356.1">
    <property type="nucleotide sequence ID" value="NZ_FMCW01000006.1"/>
</dbReference>
<dbReference type="SMART" id="SM00987">
    <property type="entry name" value="UreE_C"/>
    <property type="match status" value="1"/>
</dbReference>
<evidence type="ECO:0000256" key="3">
    <source>
        <dbReference type="ARBA" id="ARBA00022485"/>
    </source>
</evidence>
<dbReference type="SMART" id="SM00986">
    <property type="entry name" value="UDG"/>
    <property type="match status" value="1"/>
</dbReference>
<keyword evidence="8" id="KW-0411">Iron-sulfur</keyword>
<dbReference type="SUPFAM" id="SSF52141">
    <property type="entry name" value="Uracil-DNA glycosylase-like"/>
    <property type="match status" value="1"/>
</dbReference>
<dbReference type="GO" id="GO:0006281">
    <property type="term" value="P:DNA repair"/>
    <property type="evidence" value="ECO:0007669"/>
    <property type="project" value="UniProtKB-KW"/>
</dbReference>
<keyword evidence="3" id="KW-0004">4Fe-4S</keyword>
<dbReference type="Proteomes" id="UP000199375">
    <property type="component" value="Unassembled WGS sequence"/>
</dbReference>
<evidence type="ECO:0000256" key="5">
    <source>
        <dbReference type="ARBA" id="ARBA00022763"/>
    </source>
</evidence>
<dbReference type="GO" id="GO:0051539">
    <property type="term" value="F:4 iron, 4 sulfur cluster binding"/>
    <property type="evidence" value="ECO:0007669"/>
    <property type="project" value="UniProtKB-KW"/>
</dbReference>
<dbReference type="EMBL" id="FMCW01000006">
    <property type="protein sequence ID" value="SCE78090.1"/>
    <property type="molecule type" value="Genomic_DNA"/>
</dbReference>